<keyword evidence="3" id="KW-0479">Metal-binding</keyword>
<dbReference type="Pfam" id="PF26343">
    <property type="entry name" value="VapC50_C"/>
    <property type="match status" value="1"/>
</dbReference>
<accession>A0A285LRV3</accession>
<sequence>MFGAVLDTCVLWPSLQRDFLLSLAVENLYRPLWNDAILAELELHEERKLIRRGTDPATAHRRAAGLVAVMTNAFDDALVRGWEPLEGSFGLPDPGDEHVVAAAVVGSAGALVTENFRDFPASLIPTGLQVVGAAEFAANTCAVDPARALAAIQKISLRRRDPAQTVDQLLDILATRYKMHEAVELMVAA</sequence>
<dbReference type="InterPro" id="IPR002716">
    <property type="entry name" value="PIN_dom"/>
</dbReference>
<gene>
    <name evidence="8" type="ORF">SAMN04244553_4608</name>
</gene>
<evidence type="ECO:0000256" key="2">
    <source>
        <dbReference type="ARBA" id="ARBA00022722"/>
    </source>
</evidence>
<organism evidence="8 9">
    <name type="scientific">Nocardia amikacinitolerans</name>
    <dbReference type="NCBI Taxonomy" id="756689"/>
    <lineage>
        <taxon>Bacteria</taxon>
        <taxon>Bacillati</taxon>
        <taxon>Actinomycetota</taxon>
        <taxon>Actinomycetes</taxon>
        <taxon>Mycobacteriales</taxon>
        <taxon>Nocardiaceae</taxon>
        <taxon>Nocardia</taxon>
    </lineage>
</organism>
<dbReference type="SUPFAM" id="SSF88723">
    <property type="entry name" value="PIN domain-like"/>
    <property type="match status" value="1"/>
</dbReference>
<dbReference type="Proteomes" id="UP000219565">
    <property type="component" value="Unassembled WGS sequence"/>
</dbReference>
<keyword evidence="1" id="KW-1277">Toxin-antitoxin system</keyword>
<dbReference type="Pfam" id="PF13470">
    <property type="entry name" value="PIN_3"/>
    <property type="match status" value="1"/>
</dbReference>
<evidence type="ECO:0000259" key="6">
    <source>
        <dbReference type="Pfam" id="PF13470"/>
    </source>
</evidence>
<dbReference type="OrthoDB" id="113459at2"/>
<evidence type="ECO:0000256" key="1">
    <source>
        <dbReference type="ARBA" id="ARBA00022649"/>
    </source>
</evidence>
<reference evidence="8 9" key="1">
    <citation type="submission" date="2017-09" db="EMBL/GenBank/DDBJ databases">
        <authorList>
            <person name="Ehlers B."/>
            <person name="Leendertz F.H."/>
        </authorList>
    </citation>
    <scope>NUCLEOTIDE SEQUENCE [LARGE SCALE GENOMIC DNA]</scope>
    <source>
        <strain evidence="8 9">DSM 45537</strain>
    </source>
</reference>
<dbReference type="AlphaFoldDB" id="A0A285LRV3"/>
<evidence type="ECO:0000256" key="3">
    <source>
        <dbReference type="ARBA" id="ARBA00022723"/>
    </source>
</evidence>
<protein>
    <submittedName>
        <fullName evidence="8">PIN domain-containing protein</fullName>
    </submittedName>
</protein>
<evidence type="ECO:0000259" key="7">
    <source>
        <dbReference type="Pfam" id="PF26343"/>
    </source>
</evidence>
<keyword evidence="5" id="KW-0460">Magnesium</keyword>
<proteinExistence type="predicted"/>
<evidence type="ECO:0000256" key="5">
    <source>
        <dbReference type="ARBA" id="ARBA00022842"/>
    </source>
</evidence>
<keyword evidence="4" id="KW-0378">Hydrolase</keyword>
<evidence type="ECO:0000256" key="4">
    <source>
        <dbReference type="ARBA" id="ARBA00022801"/>
    </source>
</evidence>
<keyword evidence="9" id="KW-1185">Reference proteome</keyword>
<keyword evidence="2" id="KW-0540">Nuclease</keyword>
<dbReference type="GO" id="GO:0004518">
    <property type="term" value="F:nuclease activity"/>
    <property type="evidence" value="ECO:0007669"/>
    <property type="project" value="UniProtKB-KW"/>
</dbReference>
<evidence type="ECO:0000313" key="8">
    <source>
        <dbReference type="EMBL" id="SNY87658.1"/>
    </source>
</evidence>
<dbReference type="GO" id="GO:0016787">
    <property type="term" value="F:hydrolase activity"/>
    <property type="evidence" value="ECO:0007669"/>
    <property type="project" value="UniProtKB-KW"/>
</dbReference>
<dbReference type="RefSeq" id="WP_097246559.1">
    <property type="nucleotide sequence ID" value="NZ_OBEG01000004.1"/>
</dbReference>
<name>A0A285LRV3_9NOCA</name>
<feature type="domain" description="VapC50 C-terminal" evidence="7">
    <location>
        <begin position="135"/>
        <end position="175"/>
    </location>
</feature>
<dbReference type="InterPro" id="IPR058652">
    <property type="entry name" value="VapC50_C"/>
</dbReference>
<dbReference type="GO" id="GO:0046872">
    <property type="term" value="F:metal ion binding"/>
    <property type="evidence" value="ECO:0007669"/>
    <property type="project" value="UniProtKB-KW"/>
</dbReference>
<dbReference type="EMBL" id="OBEG01000004">
    <property type="protein sequence ID" value="SNY87658.1"/>
    <property type="molecule type" value="Genomic_DNA"/>
</dbReference>
<evidence type="ECO:0000313" key="9">
    <source>
        <dbReference type="Proteomes" id="UP000219565"/>
    </source>
</evidence>
<dbReference type="InterPro" id="IPR029060">
    <property type="entry name" value="PIN-like_dom_sf"/>
</dbReference>
<feature type="domain" description="PIN" evidence="6">
    <location>
        <begin position="4"/>
        <end position="116"/>
    </location>
</feature>